<evidence type="ECO:0000313" key="3">
    <source>
        <dbReference type="Proteomes" id="UP001469553"/>
    </source>
</evidence>
<name>A0ABV0YTF5_9TELE</name>
<sequence>MPPFHPLVEGWLMACTCISSLKTTNGFLQSVLHPPIHPPIHSHSDSGKLQCSRSCPGPIGSTRPSDRHQQARQVKNPRTRLRRMDRGFEPATGYRTNP</sequence>
<accession>A0ABV0YTF5</accession>
<organism evidence="2 3">
    <name type="scientific">Ameca splendens</name>
    <dbReference type="NCBI Taxonomy" id="208324"/>
    <lineage>
        <taxon>Eukaryota</taxon>
        <taxon>Metazoa</taxon>
        <taxon>Chordata</taxon>
        <taxon>Craniata</taxon>
        <taxon>Vertebrata</taxon>
        <taxon>Euteleostomi</taxon>
        <taxon>Actinopterygii</taxon>
        <taxon>Neopterygii</taxon>
        <taxon>Teleostei</taxon>
        <taxon>Neoteleostei</taxon>
        <taxon>Acanthomorphata</taxon>
        <taxon>Ovalentaria</taxon>
        <taxon>Atherinomorphae</taxon>
        <taxon>Cyprinodontiformes</taxon>
        <taxon>Goodeidae</taxon>
        <taxon>Ameca</taxon>
    </lineage>
</organism>
<evidence type="ECO:0000256" key="1">
    <source>
        <dbReference type="SAM" id="MobiDB-lite"/>
    </source>
</evidence>
<feature type="region of interest" description="Disordered" evidence="1">
    <location>
        <begin position="38"/>
        <end position="98"/>
    </location>
</feature>
<keyword evidence="3" id="KW-1185">Reference proteome</keyword>
<dbReference type="Proteomes" id="UP001469553">
    <property type="component" value="Unassembled WGS sequence"/>
</dbReference>
<dbReference type="EMBL" id="JAHRIP010041391">
    <property type="protein sequence ID" value="MEQ2297071.1"/>
    <property type="molecule type" value="Genomic_DNA"/>
</dbReference>
<gene>
    <name evidence="2" type="ORF">AMECASPLE_030949</name>
</gene>
<proteinExistence type="predicted"/>
<protein>
    <submittedName>
        <fullName evidence="2">Uncharacterized protein</fullName>
    </submittedName>
</protein>
<reference evidence="2 3" key="1">
    <citation type="submission" date="2021-06" db="EMBL/GenBank/DDBJ databases">
        <authorList>
            <person name="Palmer J.M."/>
        </authorList>
    </citation>
    <scope>NUCLEOTIDE SEQUENCE [LARGE SCALE GENOMIC DNA]</scope>
    <source>
        <strain evidence="2 3">AS_MEX2019</strain>
        <tissue evidence="2">Muscle</tissue>
    </source>
</reference>
<comment type="caution">
    <text evidence="2">The sequence shown here is derived from an EMBL/GenBank/DDBJ whole genome shotgun (WGS) entry which is preliminary data.</text>
</comment>
<evidence type="ECO:0000313" key="2">
    <source>
        <dbReference type="EMBL" id="MEQ2297071.1"/>
    </source>
</evidence>